<reference evidence="9" key="1">
    <citation type="journal article" date="2009" name="PLoS Pathog.">
        <title>Genomic analyses of the microsporidian Nosema ceranae, an emergent pathogen of honey bees.</title>
        <authorList>
            <person name="Cornman R.S."/>
            <person name="Chen Y.P."/>
            <person name="Schatz M.C."/>
            <person name="Street C."/>
            <person name="Zhao Y."/>
            <person name="Desany B."/>
            <person name="Egholm M."/>
            <person name="Hutchison S."/>
            <person name="Pettis J.S."/>
            <person name="Lipkin W.I."/>
            <person name="Evans J.D."/>
        </authorList>
    </citation>
    <scope>NUCLEOTIDE SEQUENCE [LARGE SCALE GENOMIC DNA]</scope>
    <source>
        <strain evidence="9">BRL01</strain>
    </source>
</reference>
<dbReference type="Proteomes" id="UP000009082">
    <property type="component" value="Unassembled WGS sequence"/>
</dbReference>
<organism evidence="9">
    <name type="scientific">Vairimorpha ceranae (strain BRL01)</name>
    <name type="common">Microsporidian parasite</name>
    <name type="synonym">Nosema ceranae</name>
    <dbReference type="NCBI Taxonomy" id="578460"/>
    <lineage>
        <taxon>Eukaryota</taxon>
        <taxon>Fungi</taxon>
        <taxon>Fungi incertae sedis</taxon>
        <taxon>Microsporidia</taxon>
        <taxon>Nosematidae</taxon>
        <taxon>Vairimorpha</taxon>
    </lineage>
</organism>
<evidence type="ECO:0000256" key="3">
    <source>
        <dbReference type="ARBA" id="ARBA00022679"/>
    </source>
</evidence>
<dbReference type="KEGG" id="nce:NCER_101435"/>
<evidence type="ECO:0000256" key="2">
    <source>
        <dbReference type="ARBA" id="ARBA00022603"/>
    </source>
</evidence>
<evidence type="ECO:0000313" key="8">
    <source>
        <dbReference type="EMBL" id="EEQ81943.1"/>
    </source>
</evidence>
<dbReference type="EMBL" id="ACOL01000153">
    <property type="protein sequence ID" value="EEQ81943.1"/>
    <property type="molecule type" value="Genomic_DNA"/>
</dbReference>
<protein>
    <recommendedName>
        <fullName evidence="7">SAM-dependent MTase RsmB/NOP-type domain-containing protein</fullName>
    </recommendedName>
</protein>
<feature type="domain" description="SAM-dependent MTase RsmB/NOP-type" evidence="7">
    <location>
        <begin position="28"/>
        <end position="319"/>
    </location>
</feature>
<dbReference type="InterPro" id="IPR023267">
    <property type="entry name" value="RCMT"/>
</dbReference>
<dbReference type="PANTHER" id="PTHR22808:SF1">
    <property type="entry name" value="RNA CYTOSINE-C(5)-METHYLTRANSFERASE NSUN2-RELATED"/>
    <property type="match status" value="1"/>
</dbReference>
<keyword evidence="2 6" id="KW-0489">Methyltransferase</keyword>
<dbReference type="InParanoid" id="C4VA09"/>
<dbReference type="VEuPathDB" id="MicrosporidiaDB:NCER_101435"/>
<dbReference type="FunCoup" id="C4VA09">
    <property type="interactions" value="317"/>
</dbReference>
<dbReference type="PROSITE" id="PS01153">
    <property type="entry name" value="NOL1_NOP2_SUN"/>
    <property type="match status" value="1"/>
</dbReference>
<keyword evidence="3 6" id="KW-0808">Transferase</keyword>
<feature type="binding site" evidence="6">
    <location>
        <position position="140"/>
    </location>
    <ligand>
        <name>S-adenosyl-L-methionine</name>
        <dbReference type="ChEBI" id="CHEBI:59789"/>
    </ligand>
</feature>
<dbReference type="PANTHER" id="PTHR22808">
    <property type="entry name" value="NCL1 YEAST -RELATED NOL1/NOP2/FMU SUN DOMAIN-CONTAINING"/>
    <property type="match status" value="1"/>
</dbReference>
<dbReference type="AlphaFoldDB" id="C4VA09"/>
<evidence type="ECO:0000259" key="7">
    <source>
        <dbReference type="PROSITE" id="PS51686"/>
    </source>
</evidence>
<evidence type="ECO:0000256" key="6">
    <source>
        <dbReference type="PROSITE-ProRule" id="PRU01023"/>
    </source>
</evidence>
<keyword evidence="5 6" id="KW-0694">RNA-binding</keyword>
<dbReference type="PRINTS" id="PR02008">
    <property type="entry name" value="RCMTFAMILY"/>
</dbReference>
<dbReference type="OMA" id="RILPMDQ"/>
<dbReference type="GO" id="GO:0030488">
    <property type="term" value="P:tRNA methylation"/>
    <property type="evidence" value="ECO:0007669"/>
    <property type="project" value="TreeGrafter"/>
</dbReference>
<comment type="similarity">
    <text evidence="1 6">Belongs to the class I-like SAM-binding methyltransferase superfamily. RsmB/NOP family.</text>
</comment>
<dbReference type="GO" id="GO:0005737">
    <property type="term" value="C:cytoplasm"/>
    <property type="evidence" value="ECO:0007669"/>
    <property type="project" value="TreeGrafter"/>
</dbReference>
<evidence type="ECO:0000256" key="1">
    <source>
        <dbReference type="ARBA" id="ARBA00007494"/>
    </source>
</evidence>
<name>C4VA09_VAIC1</name>
<feature type="binding site" evidence="6">
    <location>
        <position position="167"/>
    </location>
    <ligand>
        <name>S-adenosyl-L-methionine</name>
        <dbReference type="ChEBI" id="CHEBI:59789"/>
    </ligand>
</feature>
<accession>C4VA09</accession>
<dbReference type="GO" id="GO:0005634">
    <property type="term" value="C:nucleus"/>
    <property type="evidence" value="ECO:0007669"/>
    <property type="project" value="TreeGrafter"/>
</dbReference>
<dbReference type="SUPFAM" id="SSF53335">
    <property type="entry name" value="S-adenosyl-L-methionine-dependent methyltransferases"/>
    <property type="match status" value="1"/>
</dbReference>
<feature type="binding site" evidence="6">
    <location>
        <begin position="119"/>
        <end position="125"/>
    </location>
    <ligand>
        <name>S-adenosyl-L-methionine</name>
        <dbReference type="ChEBI" id="CHEBI:59789"/>
    </ligand>
</feature>
<evidence type="ECO:0000256" key="4">
    <source>
        <dbReference type="ARBA" id="ARBA00022691"/>
    </source>
</evidence>
<dbReference type="InterPro" id="IPR049560">
    <property type="entry name" value="MeTrfase_RsmB-F_NOP2_cat"/>
</dbReference>
<evidence type="ECO:0000256" key="5">
    <source>
        <dbReference type="ARBA" id="ARBA00022884"/>
    </source>
</evidence>
<dbReference type="InterPro" id="IPR029063">
    <property type="entry name" value="SAM-dependent_MTases_sf"/>
</dbReference>
<dbReference type="InterPro" id="IPR018314">
    <property type="entry name" value="RsmB/NOL1/NOP2-like_CS"/>
</dbReference>
<proteinExistence type="inferred from homology"/>
<evidence type="ECO:0000313" key="9">
    <source>
        <dbReference type="Proteomes" id="UP000009082"/>
    </source>
</evidence>
<feature type="binding site" evidence="6">
    <location>
        <position position="184"/>
    </location>
    <ligand>
        <name>S-adenosyl-L-methionine</name>
        <dbReference type="ChEBI" id="CHEBI:59789"/>
    </ligand>
</feature>
<feature type="active site" description="Nucleophile" evidence="6">
    <location>
        <position position="237"/>
    </location>
</feature>
<sequence length="474" mass="54421">MYPLMGREEFISFYKPLLNFTNDEWTRFINTMESRLPSALRITNTKFKNKIEIFFLKEKLISKNKFFRDVYDTVHKGTSHKDFIINQTSVGHIQKQEIVSMLPVLLMGLKENHSVLDMCAAPGSKTKQLLEKASLVVANDCSSKRLNILISETCKIPHASYLVVKHDASALPVFKTDFDRVLCDVPCSGDGTARKNPQILNNWNIGSAANLSNLQYRILKHAINFVKSDGLIIYSTCSLNPIENEQVVLKAIMQDDLEIVDLRKFIDHNISKDFVMRDGIIIKDENGLRTNFEDLKKCIRIYPHDNDTGGFFIVGLKKKSVQEKDFRPKICKNNFCEITDECRSKLEKEYSLEKKTLICRGKNMNTIYETTPEILSTINNSKLNIMHVGYKIFEQCNLNLSGYRMKNVFNKNFDVEISGSEPIRAKMVYKEFRKGSVVVRLVDFDVLIGGFSYGNKISLYISNNLQKALLDFFN</sequence>
<keyword evidence="4 6" id="KW-0949">S-adenosyl-L-methionine</keyword>
<dbReference type="GO" id="GO:0000049">
    <property type="term" value="F:tRNA binding"/>
    <property type="evidence" value="ECO:0007669"/>
    <property type="project" value="TreeGrafter"/>
</dbReference>
<dbReference type="Gene3D" id="3.40.50.150">
    <property type="entry name" value="Vaccinia Virus protein VP39"/>
    <property type="match status" value="1"/>
</dbReference>
<dbReference type="STRING" id="578460.C4VA09"/>
<dbReference type="Pfam" id="PF01189">
    <property type="entry name" value="Methyltr_RsmB-F"/>
    <property type="match status" value="1"/>
</dbReference>
<dbReference type="GO" id="GO:0016428">
    <property type="term" value="F:tRNA (cytidine-5-)-methyltransferase activity"/>
    <property type="evidence" value="ECO:0007669"/>
    <property type="project" value="TreeGrafter"/>
</dbReference>
<dbReference type="PROSITE" id="PS51686">
    <property type="entry name" value="SAM_MT_RSMB_NOP"/>
    <property type="match status" value="1"/>
</dbReference>
<gene>
    <name evidence="8" type="ORF">NCER_101435</name>
</gene>
<dbReference type="HOGENOM" id="CLU_005316_4_3_1"/>
<dbReference type="OrthoDB" id="6093671at2759"/>
<dbReference type="InterPro" id="IPR001678">
    <property type="entry name" value="MeTrfase_RsmB-F_NOP2_dom"/>
</dbReference>